<evidence type="ECO:0000313" key="2">
    <source>
        <dbReference type="Proteomes" id="UP000006514"/>
    </source>
</evidence>
<dbReference type="InParanoid" id="J0WU45"/>
<dbReference type="EMBL" id="JH687866">
    <property type="protein sequence ID" value="EJD36279.1"/>
    <property type="molecule type" value="Genomic_DNA"/>
</dbReference>
<dbReference type="eggNOG" id="ENOG502QSMW">
    <property type="taxonomic scope" value="Eukaryota"/>
</dbReference>
<sequence length="502" mass="56090">MAHQQLVATSSYSLSFATLADSLLGSVRDAIFQSSFLPLASFAESAVVATLQQLEHGQLRVVKQDGLAQVFPPGTARPGPSAELHVVRDAFWLRLACMGGLGFAEAFMFGDVKCDAENLRNVFKIFLLNRENMDRIEGTFARAFSAIPNYLTATRFANALGITRGNISAHYDISNRMFEGFLSRDMMYSSAIFEDVDADLSALPSRQRAPARSHVVSDDCHDVDELHEGQLRKIRHILRRLKIKPGHRILEVGTGWGEFAICAVQSVPGFDCTVESITLSSEQKALAEQRIAEAGLSDKIRVHLLDYRALPKEWEGTFDRFVSIEMIEHVGLNFLPTYFGVVHWALKKRDAVGVIQVSTMPETRVEAYEHSVDFIQKYVIFPGCFLPTVTQLVQGIHKGSQAKFIVDTVDNVGPHYPRTLREWAKRFDGCFDDVIAPELRKQYPDGMKGGGGKEELQIFRRKWLCNYYCEAGFQSRTLGNHTVSFVREASASYGCNLEASSI</sequence>
<keyword evidence="2" id="KW-1185">Reference proteome</keyword>
<accession>J0WU45</accession>
<protein>
    <submittedName>
        <fullName evidence="1">CFS1-like protein</fullName>
    </submittedName>
</protein>
<dbReference type="PANTHER" id="PTHR43667">
    <property type="entry name" value="CYCLOPROPANE-FATTY-ACYL-PHOSPHOLIPID SYNTHASE"/>
    <property type="match status" value="1"/>
</dbReference>
<dbReference type="Pfam" id="PF02353">
    <property type="entry name" value="CMAS"/>
    <property type="match status" value="1"/>
</dbReference>
<dbReference type="InterPro" id="IPR029063">
    <property type="entry name" value="SAM-dependent_MTases_sf"/>
</dbReference>
<dbReference type="Proteomes" id="UP000006514">
    <property type="component" value="Unassembled WGS sequence"/>
</dbReference>
<dbReference type="OrthoDB" id="8300214at2759"/>
<dbReference type="OMA" id="YFQCITI"/>
<dbReference type="SUPFAM" id="SSF53335">
    <property type="entry name" value="S-adenosyl-L-methionine-dependent methyltransferases"/>
    <property type="match status" value="1"/>
</dbReference>
<organism evidence="1 2">
    <name type="scientific">Auricularia subglabra (strain TFB-10046 / SS5)</name>
    <name type="common">White-rot fungus</name>
    <name type="synonym">Auricularia delicata (strain TFB10046)</name>
    <dbReference type="NCBI Taxonomy" id="717982"/>
    <lineage>
        <taxon>Eukaryota</taxon>
        <taxon>Fungi</taxon>
        <taxon>Dikarya</taxon>
        <taxon>Basidiomycota</taxon>
        <taxon>Agaricomycotina</taxon>
        <taxon>Agaricomycetes</taxon>
        <taxon>Auriculariales</taxon>
        <taxon>Auriculariaceae</taxon>
        <taxon>Auricularia</taxon>
    </lineage>
</organism>
<dbReference type="CDD" id="cd02440">
    <property type="entry name" value="AdoMet_MTases"/>
    <property type="match status" value="1"/>
</dbReference>
<dbReference type="InterPro" id="IPR050723">
    <property type="entry name" value="CFA/CMAS"/>
</dbReference>
<evidence type="ECO:0000313" key="1">
    <source>
        <dbReference type="EMBL" id="EJD36279.1"/>
    </source>
</evidence>
<proteinExistence type="predicted"/>
<dbReference type="AlphaFoldDB" id="J0WU45"/>
<dbReference type="PANTHER" id="PTHR43667:SF2">
    <property type="entry name" value="FATTY ACID C-METHYL TRANSFERASE"/>
    <property type="match status" value="1"/>
</dbReference>
<gene>
    <name evidence="1" type="ORF">AURDEDRAFT_74381</name>
</gene>
<name>J0WU45_AURST</name>
<dbReference type="KEGG" id="adl:AURDEDRAFT_74381"/>
<reference evidence="2" key="1">
    <citation type="journal article" date="2012" name="Science">
        <title>The Paleozoic origin of enzymatic lignin decomposition reconstructed from 31 fungal genomes.</title>
        <authorList>
            <person name="Floudas D."/>
            <person name="Binder M."/>
            <person name="Riley R."/>
            <person name="Barry K."/>
            <person name="Blanchette R.A."/>
            <person name="Henrissat B."/>
            <person name="Martinez A.T."/>
            <person name="Otillar R."/>
            <person name="Spatafora J.W."/>
            <person name="Yadav J.S."/>
            <person name="Aerts A."/>
            <person name="Benoit I."/>
            <person name="Boyd A."/>
            <person name="Carlson A."/>
            <person name="Copeland A."/>
            <person name="Coutinho P.M."/>
            <person name="de Vries R.P."/>
            <person name="Ferreira P."/>
            <person name="Findley K."/>
            <person name="Foster B."/>
            <person name="Gaskell J."/>
            <person name="Glotzer D."/>
            <person name="Gorecki P."/>
            <person name="Heitman J."/>
            <person name="Hesse C."/>
            <person name="Hori C."/>
            <person name="Igarashi K."/>
            <person name="Jurgens J.A."/>
            <person name="Kallen N."/>
            <person name="Kersten P."/>
            <person name="Kohler A."/>
            <person name="Kuees U."/>
            <person name="Kumar T.K.A."/>
            <person name="Kuo A."/>
            <person name="LaButti K."/>
            <person name="Larrondo L.F."/>
            <person name="Lindquist E."/>
            <person name="Ling A."/>
            <person name="Lombard V."/>
            <person name="Lucas S."/>
            <person name="Lundell T."/>
            <person name="Martin R."/>
            <person name="McLaughlin D.J."/>
            <person name="Morgenstern I."/>
            <person name="Morin E."/>
            <person name="Murat C."/>
            <person name="Nagy L.G."/>
            <person name="Nolan M."/>
            <person name="Ohm R.A."/>
            <person name="Patyshakuliyeva A."/>
            <person name="Rokas A."/>
            <person name="Ruiz-Duenas F.J."/>
            <person name="Sabat G."/>
            <person name="Salamov A."/>
            <person name="Samejima M."/>
            <person name="Schmutz J."/>
            <person name="Slot J.C."/>
            <person name="St John F."/>
            <person name="Stenlid J."/>
            <person name="Sun H."/>
            <person name="Sun S."/>
            <person name="Syed K."/>
            <person name="Tsang A."/>
            <person name="Wiebenga A."/>
            <person name="Young D."/>
            <person name="Pisabarro A."/>
            <person name="Eastwood D.C."/>
            <person name="Martin F."/>
            <person name="Cullen D."/>
            <person name="Grigoriev I.V."/>
            <person name="Hibbett D.S."/>
        </authorList>
    </citation>
    <scope>NUCLEOTIDE SEQUENCE [LARGE SCALE GENOMIC DNA]</scope>
    <source>
        <strain evidence="2">TFB10046</strain>
    </source>
</reference>
<dbReference type="Gene3D" id="3.40.50.150">
    <property type="entry name" value="Vaccinia Virus protein VP39"/>
    <property type="match status" value="1"/>
</dbReference>